<organism evidence="1">
    <name type="scientific">Brassica napus</name>
    <name type="common">Rape</name>
    <dbReference type="NCBI Taxonomy" id="3708"/>
    <lineage>
        <taxon>Eukaryota</taxon>
        <taxon>Viridiplantae</taxon>
        <taxon>Streptophyta</taxon>
        <taxon>Embryophyta</taxon>
        <taxon>Tracheophyta</taxon>
        <taxon>Spermatophyta</taxon>
        <taxon>Magnoliopsida</taxon>
        <taxon>eudicotyledons</taxon>
        <taxon>Gunneridae</taxon>
        <taxon>Pentapetalae</taxon>
        <taxon>rosids</taxon>
        <taxon>malvids</taxon>
        <taxon>Brassicales</taxon>
        <taxon>Brassicaceae</taxon>
        <taxon>Brassiceae</taxon>
        <taxon>Brassica</taxon>
    </lineage>
</organism>
<dbReference type="EMBL" id="HG994365">
    <property type="protein sequence ID" value="CAF2069483.1"/>
    <property type="molecule type" value="Genomic_DNA"/>
</dbReference>
<accession>A0A816R2Z0</accession>
<name>A0A816R2Z0_BRANA</name>
<dbReference type="Proteomes" id="UP001295469">
    <property type="component" value="Chromosome C01"/>
</dbReference>
<reference evidence="1" key="1">
    <citation type="submission" date="2021-01" db="EMBL/GenBank/DDBJ databases">
        <authorList>
            <consortium name="Genoscope - CEA"/>
            <person name="William W."/>
        </authorList>
    </citation>
    <scope>NUCLEOTIDE SEQUENCE</scope>
</reference>
<proteinExistence type="predicted"/>
<gene>
    <name evidence="1" type="ORF">DARMORV10_C01P11660.1</name>
</gene>
<feature type="non-terminal residue" evidence="1">
    <location>
        <position position="35"/>
    </location>
</feature>
<sequence length="35" mass="4152">ITHGHNPASIPFCKQAAAWTHKQYKEWLFLRQKTN</sequence>
<dbReference type="AlphaFoldDB" id="A0A816R2Z0"/>
<evidence type="ECO:0000313" key="1">
    <source>
        <dbReference type="EMBL" id="CAF2069483.1"/>
    </source>
</evidence>
<protein>
    <submittedName>
        <fullName evidence="1">(rape) hypothetical protein</fullName>
    </submittedName>
</protein>